<dbReference type="PANTHER" id="PTHR48109:SF4">
    <property type="entry name" value="DIHYDROOROTATE DEHYDROGENASE (QUINONE), MITOCHONDRIAL"/>
    <property type="match status" value="1"/>
</dbReference>
<reference evidence="16" key="1">
    <citation type="submission" date="2022-12" db="EMBL/GenBank/DDBJ databases">
        <title>Bacterial isolates from different developmental stages of Nematostella vectensis.</title>
        <authorList>
            <person name="Fraune S."/>
        </authorList>
    </citation>
    <scope>NUCLEOTIDE SEQUENCE</scope>
    <source>
        <strain evidence="16">G21632-S1</strain>
    </source>
</reference>
<comment type="caution">
    <text evidence="16">The sequence shown here is derived from an EMBL/GenBank/DDBJ whole genome shotgun (WGS) entry which is preliminary data.</text>
</comment>
<comment type="similarity">
    <text evidence="5">Belongs to the dihydroorotate dehydrogenase family. Type 2 subfamily.</text>
</comment>
<evidence type="ECO:0000313" key="16">
    <source>
        <dbReference type="EMBL" id="MCZ4296717.1"/>
    </source>
</evidence>
<comment type="catalytic activity">
    <reaction evidence="13">
        <text>(S)-dihydroorotate + a quinone = orotate + a quinol</text>
        <dbReference type="Rhea" id="RHEA:30187"/>
        <dbReference type="ChEBI" id="CHEBI:24646"/>
        <dbReference type="ChEBI" id="CHEBI:30839"/>
        <dbReference type="ChEBI" id="CHEBI:30864"/>
        <dbReference type="ChEBI" id="CHEBI:132124"/>
        <dbReference type="EC" id="1.3.5.2"/>
    </reaction>
</comment>
<evidence type="ECO:0000256" key="5">
    <source>
        <dbReference type="ARBA" id="ARBA00005359"/>
    </source>
</evidence>
<proteinExistence type="inferred from homology"/>
<feature type="domain" description="Dihydroorotate dehydrogenase catalytic" evidence="15">
    <location>
        <begin position="38"/>
        <end position="332"/>
    </location>
</feature>
<evidence type="ECO:0000256" key="1">
    <source>
        <dbReference type="ARBA" id="ARBA00001917"/>
    </source>
</evidence>
<evidence type="ECO:0000256" key="8">
    <source>
        <dbReference type="ARBA" id="ARBA00022630"/>
    </source>
</evidence>
<evidence type="ECO:0000256" key="2">
    <source>
        <dbReference type="ARBA" id="ARBA00003125"/>
    </source>
</evidence>
<comment type="subcellular location">
    <subcellularLocation>
        <location evidence="3">Membrane</location>
    </subcellularLocation>
</comment>
<dbReference type="PANTHER" id="PTHR48109">
    <property type="entry name" value="DIHYDROOROTATE DEHYDROGENASE (QUINONE), MITOCHONDRIAL-RELATED"/>
    <property type="match status" value="1"/>
</dbReference>
<dbReference type="EMBL" id="JAPWGW010000001">
    <property type="protein sequence ID" value="MCZ4296717.1"/>
    <property type="molecule type" value="Genomic_DNA"/>
</dbReference>
<sequence>MDAEQAHDFALKLFRTTGPVIPASSQADLLEYSLPKSGLRLKSPVGLAAGFDKNARVAAHTHKFGFGFAECGTVTPKAQTGNPKPRVFRLKEDKGVINRMGFPSDGLEKFVSNLKKAKNARVPIGANVGANKDSEDRIGDYETGIEAVYPHAQYITINISSPNTPGLRGLQDKGALEELLTRCGEAMDRAHEATETEGKGRKPAFLKVAPDLDDRTIHDIIAVVRGSGRWLSGLIVSNTTLERPDTLQSEHKSETGGLSGAPLFDLSTEVLRVFSRELKGEFDLIGAGGIASGADAYAKIRAGAHAVQLYSALVYHGPGLVAEINRDLAERLYADGFTSVEQAVGADFR</sequence>
<dbReference type="Pfam" id="PF01180">
    <property type="entry name" value="DHO_dh"/>
    <property type="match status" value="1"/>
</dbReference>
<dbReference type="PROSITE" id="PS00911">
    <property type="entry name" value="DHODEHASE_1"/>
    <property type="match status" value="1"/>
</dbReference>
<dbReference type="EC" id="1.3.5.2" evidence="6 14"/>
<dbReference type="GO" id="GO:0106430">
    <property type="term" value="F:dihydroorotate dehydrogenase (quinone) activity"/>
    <property type="evidence" value="ECO:0007669"/>
    <property type="project" value="UniProtKB-EC"/>
</dbReference>
<comment type="pathway">
    <text evidence="4">Pyrimidine metabolism; UMP biosynthesis via de novo pathway; orotate from (S)-dihydroorotate (quinone route): step 1/1.</text>
</comment>
<accession>A0ABT4LRG6</accession>
<dbReference type="CDD" id="cd04738">
    <property type="entry name" value="DHOD_2_like"/>
    <property type="match status" value="1"/>
</dbReference>
<dbReference type="NCBIfam" id="NF003652">
    <property type="entry name" value="PRK05286.2-5"/>
    <property type="match status" value="1"/>
</dbReference>
<evidence type="ECO:0000256" key="6">
    <source>
        <dbReference type="ARBA" id="ARBA00012791"/>
    </source>
</evidence>
<evidence type="ECO:0000256" key="11">
    <source>
        <dbReference type="ARBA" id="ARBA00023002"/>
    </source>
</evidence>
<evidence type="ECO:0000256" key="13">
    <source>
        <dbReference type="ARBA" id="ARBA00048639"/>
    </source>
</evidence>
<dbReference type="Gene3D" id="3.20.20.70">
    <property type="entry name" value="Aldolase class I"/>
    <property type="match status" value="1"/>
</dbReference>
<evidence type="ECO:0000256" key="14">
    <source>
        <dbReference type="NCBIfam" id="TIGR01036"/>
    </source>
</evidence>
<dbReference type="SUPFAM" id="SSF51395">
    <property type="entry name" value="FMN-linked oxidoreductases"/>
    <property type="match status" value="1"/>
</dbReference>
<dbReference type="Proteomes" id="UP001083770">
    <property type="component" value="Unassembled WGS sequence"/>
</dbReference>
<keyword evidence="11 16" id="KW-0560">Oxidoreductase</keyword>
<dbReference type="InterPro" id="IPR001295">
    <property type="entry name" value="Dihydroorotate_DH_CS"/>
</dbReference>
<dbReference type="InterPro" id="IPR050074">
    <property type="entry name" value="DHO_dehydrogenase"/>
</dbReference>
<keyword evidence="12" id="KW-0472">Membrane</keyword>
<evidence type="ECO:0000259" key="15">
    <source>
        <dbReference type="Pfam" id="PF01180"/>
    </source>
</evidence>
<comment type="function">
    <text evidence="2">Catalyzes the conversion of dihydroorotate to orotate with quinone as electron acceptor.</text>
</comment>
<name>A0ABT4LRG6_9PROT</name>
<dbReference type="InterPro" id="IPR012135">
    <property type="entry name" value="Dihydroorotate_DH_1_2"/>
</dbReference>
<dbReference type="InterPro" id="IPR013785">
    <property type="entry name" value="Aldolase_TIM"/>
</dbReference>
<protein>
    <recommendedName>
        <fullName evidence="7 14">Dihydroorotate dehydrogenase (quinone)</fullName>
        <ecNumber evidence="6 14">1.3.5.2</ecNumber>
    </recommendedName>
</protein>
<dbReference type="NCBIfam" id="NF003645">
    <property type="entry name" value="PRK05286.1-2"/>
    <property type="match status" value="1"/>
</dbReference>
<comment type="cofactor">
    <cofactor evidence="1">
        <name>FMN</name>
        <dbReference type="ChEBI" id="CHEBI:58210"/>
    </cofactor>
</comment>
<keyword evidence="17" id="KW-1185">Reference proteome</keyword>
<keyword evidence="10" id="KW-0665">Pyrimidine biosynthesis</keyword>
<dbReference type="PIRSF" id="PIRSF000164">
    <property type="entry name" value="DHO_oxidase"/>
    <property type="match status" value="1"/>
</dbReference>
<evidence type="ECO:0000256" key="12">
    <source>
        <dbReference type="ARBA" id="ARBA00023136"/>
    </source>
</evidence>
<evidence type="ECO:0000256" key="3">
    <source>
        <dbReference type="ARBA" id="ARBA00004370"/>
    </source>
</evidence>
<keyword evidence="9" id="KW-0288">FMN</keyword>
<organism evidence="16 17">
    <name type="scientific">Henriciella marina</name>
    <dbReference type="NCBI Taxonomy" id="453851"/>
    <lineage>
        <taxon>Bacteria</taxon>
        <taxon>Pseudomonadati</taxon>
        <taxon>Pseudomonadota</taxon>
        <taxon>Alphaproteobacteria</taxon>
        <taxon>Hyphomonadales</taxon>
        <taxon>Hyphomonadaceae</taxon>
        <taxon>Henriciella</taxon>
    </lineage>
</organism>
<keyword evidence="8" id="KW-0285">Flavoprotein</keyword>
<evidence type="ECO:0000313" key="17">
    <source>
        <dbReference type="Proteomes" id="UP001083770"/>
    </source>
</evidence>
<gene>
    <name evidence="16" type="ORF">O4G74_01475</name>
</gene>
<evidence type="ECO:0000256" key="4">
    <source>
        <dbReference type="ARBA" id="ARBA00005161"/>
    </source>
</evidence>
<dbReference type="PROSITE" id="PS00912">
    <property type="entry name" value="DHODEHASE_2"/>
    <property type="match status" value="1"/>
</dbReference>
<dbReference type="NCBIfam" id="TIGR01036">
    <property type="entry name" value="pyrD_sub2"/>
    <property type="match status" value="1"/>
</dbReference>
<evidence type="ECO:0000256" key="7">
    <source>
        <dbReference type="ARBA" id="ARBA00018366"/>
    </source>
</evidence>
<evidence type="ECO:0000256" key="10">
    <source>
        <dbReference type="ARBA" id="ARBA00022975"/>
    </source>
</evidence>
<evidence type="ECO:0000256" key="9">
    <source>
        <dbReference type="ARBA" id="ARBA00022643"/>
    </source>
</evidence>
<dbReference type="InterPro" id="IPR005720">
    <property type="entry name" value="Dihydroorotate_DH_cat"/>
</dbReference>
<dbReference type="InterPro" id="IPR005719">
    <property type="entry name" value="Dihydroorotate_DH_2"/>
</dbReference>